<name>A0AAU7CJ24_9BACT</name>
<dbReference type="PROSITE" id="PS51257">
    <property type="entry name" value="PROKAR_LIPOPROTEIN"/>
    <property type="match status" value="1"/>
</dbReference>
<dbReference type="EMBL" id="CP155447">
    <property type="protein sequence ID" value="XBH05073.1"/>
    <property type="molecule type" value="Genomic_DNA"/>
</dbReference>
<organism evidence="3">
    <name type="scientific">Singulisphaera sp. Ch08</name>
    <dbReference type="NCBI Taxonomy" id="3120278"/>
    <lineage>
        <taxon>Bacteria</taxon>
        <taxon>Pseudomonadati</taxon>
        <taxon>Planctomycetota</taxon>
        <taxon>Planctomycetia</taxon>
        <taxon>Isosphaerales</taxon>
        <taxon>Isosphaeraceae</taxon>
        <taxon>Singulisphaera</taxon>
    </lineage>
</organism>
<keyword evidence="1" id="KW-0732">Signal</keyword>
<evidence type="ECO:0000259" key="2">
    <source>
        <dbReference type="Pfam" id="PF06439"/>
    </source>
</evidence>
<dbReference type="RefSeq" id="WP_406697870.1">
    <property type="nucleotide sequence ID" value="NZ_CP155447.1"/>
</dbReference>
<sequence>MPLSPRSKIACPFVIALSGLIACLAADGVRTGAPVTRWRQHDIQRPKPPVVEPSEAGVVTKPPKDAIVLFDGTSLDAWKSPSGKPWKVVDGTMETVPGSGMIETKGKYGDIQLHIEWAAPNPPHGKGQDRGNSGIFLMGQFEIQVLDSYKAETYADGQAGAIYGQYPPLFNASRPPGEWQAFDIAFRRPRFDSSGALLEPANITVFHNGVLVQNNEEPFGPTSWLKWLPYENQGDRGPITLQDHNHPVRYRNIWLRELPERPAPKAVVDRPKIVAVATDVLDKYTGQYLLNPDAKPNSPKATIAREGDHLTISFPFRPRPLVLEPISETQFDMPYTDGRFTFHKDDAGQVTGVHFRIGDGERKLTKLNP</sequence>
<gene>
    <name evidence="3" type="ORF">V5E97_03370</name>
</gene>
<dbReference type="AlphaFoldDB" id="A0AAU7CJ24"/>
<feature type="signal peptide" evidence="1">
    <location>
        <begin position="1"/>
        <end position="25"/>
    </location>
</feature>
<reference evidence="3" key="1">
    <citation type="submission" date="2024-05" db="EMBL/GenBank/DDBJ databases">
        <title>Planctomycetes of the genus Singulisphaera possess chitinolytic capabilities.</title>
        <authorList>
            <person name="Ivanova A."/>
        </authorList>
    </citation>
    <scope>NUCLEOTIDE SEQUENCE</scope>
    <source>
        <strain evidence="3">Ch08T</strain>
    </source>
</reference>
<protein>
    <submittedName>
        <fullName evidence="3">Family 16 glycoside hydrolase</fullName>
    </submittedName>
</protein>
<accession>A0AAU7CJ24</accession>
<keyword evidence="3" id="KW-0378">Hydrolase</keyword>
<evidence type="ECO:0000256" key="1">
    <source>
        <dbReference type="SAM" id="SignalP"/>
    </source>
</evidence>
<dbReference type="Gene3D" id="2.60.120.560">
    <property type="entry name" value="Exo-inulinase, domain 1"/>
    <property type="match status" value="1"/>
</dbReference>
<proteinExistence type="predicted"/>
<dbReference type="Pfam" id="PF06439">
    <property type="entry name" value="3keto-disac_hyd"/>
    <property type="match status" value="1"/>
</dbReference>
<dbReference type="InterPro" id="IPR010496">
    <property type="entry name" value="AL/BT2_dom"/>
</dbReference>
<dbReference type="GO" id="GO:0016787">
    <property type="term" value="F:hydrolase activity"/>
    <property type="evidence" value="ECO:0007669"/>
    <property type="project" value="UniProtKB-KW"/>
</dbReference>
<feature type="domain" description="3-keto-alpha-glucoside-1,2-lyase/3-keto-2-hydroxy-glucal hydratase" evidence="2">
    <location>
        <begin position="66"/>
        <end position="256"/>
    </location>
</feature>
<evidence type="ECO:0000313" key="3">
    <source>
        <dbReference type="EMBL" id="XBH05073.1"/>
    </source>
</evidence>
<feature type="chain" id="PRO_5043447926" evidence="1">
    <location>
        <begin position="26"/>
        <end position="369"/>
    </location>
</feature>